<sequence length="378" mass="39621">MSAAAPDTPLAAELKRHIALEGPISVERYMALCLGHPRHGYYMTRDPFGARGDFVTAPEISQMFGELVGLWAAETWRLMGGPARLNLVELGPGRGTLMADALRAARALPAFREALAVHLVETSPVLRERQQVALASSGITPTWHATVDSLPDGPLVVVANEFFDALPVRQYQRTERGWCERLVGLGDDGALAFGLAPEPEPALTLAAPVGSVREVAAASGEVLRALAGRIVRFGGAALVVDYGHVASGFGETLQALKGHAFVDPLAEPGEADLTVHVDFTALACEALAAGAAVHGPVMQRDFLLALGLAERAGMLKRRAAADQARAIDAAVARLTDAGKTGMGRLFKVLAVASPALPLLPGFDRRQAPDDAKGSSAAG</sequence>
<dbReference type="SUPFAM" id="SSF53335">
    <property type="entry name" value="S-adenosyl-L-methionine-dependent methyltransferases"/>
    <property type="match status" value="1"/>
</dbReference>
<gene>
    <name evidence="3" type="ORF">QNA08_13670</name>
</gene>
<evidence type="ECO:0000256" key="2">
    <source>
        <dbReference type="ARBA" id="ARBA00022679"/>
    </source>
</evidence>
<proteinExistence type="predicted"/>
<dbReference type="InterPro" id="IPR038375">
    <property type="entry name" value="NDUFAF7_sf"/>
</dbReference>
<keyword evidence="2 3" id="KW-0808">Transferase</keyword>
<dbReference type="Gene3D" id="3.40.50.12710">
    <property type="match status" value="1"/>
</dbReference>
<organism evidence="3 4">
    <name type="scientific">Chelatococcus albus</name>
    <dbReference type="NCBI Taxonomy" id="3047466"/>
    <lineage>
        <taxon>Bacteria</taxon>
        <taxon>Pseudomonadati</taxon>
        <taxon>Pseudomonadota</taxon>
        <taxon>Alphaproteobacteria</taxon>
        <taxon>Hyphomicrobiales</taxon>
        <taxon>Chelatococcaceae</taxon>
        <taxon>Chelatococcus</taxon>
    </lineage>
</organism>
<reference evidence="3 4" key="1">
    <citation type="submission" date="2023-05" db="EMBL/GenBank/DDBJ databases">
        <title>Chelatococcus sp. nov., a moderately thermophilic bacterium isolated from hot spring microbial mat.</title>
        <authorList>
            <person name="Hu C.-J."/>
            <person name="Li W.-J."/>
        </authorList>
    </citation>
    <scope>NUCLEOTIDE SEQUENCE [LARGE SCALE GENOMIC DNA]</scope>
    <source>
        <strain evidence="3 4">SYSU G07232</strain>
    </source>
</reference>
<dbReference type="InterPro" id="IPR003788">
    <property type="entry name" value="NDUFAF7"/>
</dbReference>
<dbReference type="InterPro" id="IPR029063">
    <property type="entry name" value="SAM-dependent_MTases_sf"/>
</dbReference>
<evidence type="ECO:0000256" key="1">
    <source>
        <dbReference type="ARBA" id="ARBA00022603"/>
    </source>
</evidence>
<dbReference type="Proteomes" id="UP001321492">
    <property type="component" value="Unassembled WGS sequence"/>
</dbReference>
<name>A0ABT7AIS9_9HYPH</name>
<accession>A0ABT7AIS9</accession>
<dbReference type="EMBL" id="JASJEV010000008">
    <property type="protein sequence ID" value="MDJ1159284.1"/>
    <property type="molecule type" value="Genomic_DNA"/>
</dbReference>
<dbReference type="GO" id="GO:0008168">
    <property type="term" value="F:methyltransferase activity"/>
    <property type="evidence" value="ECO:0007669"/>
    <property type="project" value="UniProtKB-KW"/>
</dbReference>
<dbReference type="PANTHER" id="PTHR12049:SF7">
    <property type="entry name" value="PROTEIN ARGININE METHYLTRANSFERASE NDUFAF7, MITOCHONDRIAL"/>
    <property type="match status" value="1"/>
</dbReference>
<evidence type="ECO:0000313" key="3">
    <source>
        <dbReference type="EMBL" id="MDJ1159284.1"/>
    </source>
</evidence>
<dbReference type="RefSeq" id="WP_283741283.1">
    <property type="nucleotide sequence ID" value="NZ_JASJEV010000008.1"/>
</dbReference>
<keyword evidence="4" id="KW-1185">Reference proteome</keyword>
<dbReference type="GO" id="GO:0032259">
    <property type="term" value="P:methylation"/>
    <property type="evidence" value="ECO:0007669"/>
    <property type="project" value="UniProtKB-KW"/>
</dbReference>
<dbReference type="Pfam" id="PF02636">
    <property type="entry name" value="Methyltransf_28"/>
    <property type="match status" value="1"/>
</dbReference>
<dbReference type="PANTHER" id="PTHR12049">
    <property type="entry name" value="PROTEIN ARGININE METHYLTRANSFERASE NDUFAF7, MITOCHONDRIAL"/>
    <property type="match status" value="1"/>
</dbReference>
<protein>
    <submittedName>
        <fullName evidence="3">SAM-dependent methyltransferase</fullName>
        <ecNumber evidence="3">2.1.1.-</ecNumber>
    </submittedName>
</protein>
<keyword evidence="1 3" id="KW-0489">Methyltransferase</keyword>
<comment type="caution">
    <text evidence="3">The sequence shown here is derived from an EMBL/GenBank/DDBJ whole genome shotgun (WGS) entry which is preliminary data.</text>
</comment>
<dbReference type="EC" id="2.1.1.-" evidence="3"/>
<evidence type="ECO:0000313" key="4">
    <source>
        <dbReference type="Proteomes" id="UP001321492"/>
    </source>
</evidence>